<dbReference type="SMART" id="SM00871">
    <property type="entry name" value="AraC_E_bind"/>
    <property type="match status" value="1"/>
</dbReference>
<dbReference type="InterPro" id="IPR009061">
    <property type="entry name" value="DNA-bd_dom_put_sf"/>
</dbReference>
<organism evidence="6 7">
    <name type="scientific">Methanofollis liminatans DSM 4140</name>
    <dbReference type="NCBI Taxonomy" id="28892"/>
    <lineage>
        <taxon>Archaea</taxon>
        <taxon>Methanobacteriati</taxon>
        <taxon>Methanobacteriota</taxon>
        <taxon>Stenosarchaea group</taxon>
        <taxon>Methanomicrobia</taxon>
        <taxon>Methanomicrobiales</taxon>
        <taxon>Methanomicrobiaceae</taxon>
        <taxon>Methanofollis</taxon>
    </lineage>
</organism>
<dbReference type="GO" id="GO:0003677">
    <property type="term" value="F:DNA binding"/>
    <property type="evidence" value="ECO:0007669"/>
    <property type="project" value="UniProtKB-KW"/>
</dbReference>
<dbReference type="SMART" id="SM00422">
    <property type="entry name" value="HTH_MERR"/>
    <property type="match status" value="1"/>
</dbReference>
<protein>
    <submittedName>
        <fullName evidence="6">Transcriptional activator ligand binding domain protein</fullName>
    </submittedName>
</protein>
<evidence type="ECO:0000256" key="3">
    <source>
        <dbReference type="ARBA" id="ARBA00023125"/>
    </source>
</evidence>
<dbReference type="PANTHER" id="PTHR30204">
    <property type="entry name" value="REDOX-CYCLING DRUG-SENSING TRANSCRIPTIONAL ACTIVATOR SOXR"/>
    <property type="match status" value="1"/>
</dbReference>
<keyword evidence="1" id="KW-0678">Repressor</keyword>
<dbReference type="InterPro" id="IPR010499">
    <property type="entry name" value="AraC_E-bd"/>
</dbReference>
<dbReference type="STRING" id="28892.Metli_0224"/>
<dbReference type="PANTHER" id="PTHR30204:SF69">
    <property type="entry name" value="MERR-FAMILY TRANSCRIPTIONAL REGULATOR"/>
    <property type="match status" value="1"/>
</dbReference>
<dbReference type="Pfam" id="PF06445">
    <property type="entry name" value="GyrI-like"/>
    <property type="match status" value="1"/>
</dbReference>
<evidence type="ECO:0000313" key="6">
    <source>
        <dbReference type="EMBL" id="EJG06197.1"/>
    </source>
</evidence>
<keyword evidence="7" id="KW-1185">Reference proteome</keyword>
<evidence type="ECO:0000259" key="5">
    <source>
        <dbReference type="PROSITE" id="PS50937"/>
    </source>
</evidence>
<evidence type="ECO:0000256" key="4">
    <source>
        <dbReference type="ARBA" id="ARBA00023163"/>
    </source>
</evidence>
<dbReference type="InterPro" id="IPR029442">
    <property type="entry name" value="GyrI-like"/>
</dbReference>
<keyword evidence="3" id="KW-0238">DNA-binding</keyword>
<feature type="domain" description="HTH merR-type" evidence="5">
    <location>
        <begin position="5"/>
        <end position="75"/>
    </location>
</feature>
<dbReference type="SUPFAM" id="SSF46955">
    <property type="entry name" value="Putative DNA-binding domain"/>
    <property type="match status" value="1"/>
</dbReference>
<dbReference type="HOGENOM" id="CLU_065103_2_2_2"/>
<name>J1KZM9_9EURY</name>
<dbReference type="InterPro" id="IPR011256">
    <property type="entry name" value="Reg_factor_effector_dom_sf"/>
</dbReference>
<dbReference type="AlphaFoldDB" id="J1KZM9"/>
<dbReference type="RefSeq" id="WP_004037222.1">
    <property type="nucleotide sequence ID" value="NZ_CM001555.1"/>
</dbReference>
<keyword evidence="2" id="KW-0805">Transcription regulation</keyword>
<dbReference type="InterPro" id="IPR047057">
    <property type="entry name" value="MerR_fam"/>
</dbReference>
<dbReference type="Proteomes" id="UP000005095">
    <property type="component" value="Chromosome"/>
</dbReference>
<gene>
    <name evidence="6" type="ORF">Metli_0224</name>
</gene>
<proteinExistence type="predicted"/>
<dbReference type="EMBL" id="CM001555">
    <property type="protein sequence ID" value="EJG06197.1"/>
    <property type="molecule type" value="Genomic_DNA"/>
</dbReference>
<dbReference type="Pfam" id="PF13411">
    <property type="entry name" value="MerR_1"/>
    <property type="match status" value="1"/>
</dbReference>
<evidence type="ECO:0000256" key="1">
    <source>
        <dbReference type="ARBA" id="ARBA00022491"/>
    </source>
</evidence>
<dbReference type="InterPro" id="IPR000551">
    <property type="entry name" value="MerR-type_HTH_dom"/>
</dbReference>
<dbReference type="Gene3D" id="1.10.1660.10">
    <property type="match status" value="1"/>
</dbReference>
<sequence>MTVDQIPIGRFSLITHLTQKALRLYDQKGLLVPGAKDRITGYRSYTISQIERGIRIRSLSYLGFSLDEIGRILDADETTAAAMMQGRLAAVRQEMGRLSAIEEALQRWASPEEVYIMSLSEPNVKEIPEIRVIARREKGTYEDVCHRLIEELMAAIHTPENLRNGVRITGPVMMLCHDEEYRESDADIEIAVPVAGRIAVEEGVEVKVLPAVTAISVVHTGPYEDLFGAYGAIAAYAAEHGLALAGPDRELYYNSPHEVGREEIRTEVQYPIQPAE</sequence>
<accession>J1KZM9</accession>
<reference evidence="6 7" key="1">
    <citation type="submission" date="2011-08" db="EMBL/GenBank/DDBJ databases">
        <title>The complete genome of Methanofollis liminatans DSM 4140.</title>
        <authorList>
            <consortium name="US DOE Joint Genome Institute (JGI-PGF)"/>
            <person name="Lucas S."/>
            <person name="Han J."/>
            <person name="Lapidus A."/>
            <person name="Bruce D."/>
            <person name="Goodwin L."/>
            <person name="Pitluck S."/>
            <person name="Peters L."/>
            <person name="Kyrpides N."/>
            <person name="Mavromatis K."/>
            <person name="Ivanova N."/>
            <person name="Mikhailova N."/>
            <person name="Lu M."/>
            <person name="Detter J.C."/>
            <person name="Tapia R."/>
            <person name="Han C."/>
            <person name="Land M."/>
            <person name="Hauser L."/>
            <person name="Markowitz V."/>
            <person name="Cheng J.-F."/>
            <person name="Hugenholtz P."/>
            <person name="Woyke T."/>
            <person name="Wu D."/>
            <person name="Spring S."/>
            <person name="Schuler E."/>
            <person name="Brambilla E."/>
            <person name="Klenk H.-P."/>
            <person name="Eisen J.A."/>
        </authorList>
    </citation>
    <scope>NUCLEOTIDE SEQUENCE [LARGE SCALE GENOMIC DNA]</scope>
    <source>
        <strain evidence="6 7">DSM 4140</strain>
    </source>
</reference>
<evidence type="ECO:0000313" key="7">
    <source>
        <dbReference type="Proteomes" id="UP000005095"/>
    </source>
</evidence>
<dbReference type="SUPFAM" id="SSF55136">
    <property type="entry name" value="Probable bacterial effector-binding domain"/>
    <property type="match status" value="1"/>
</dbReference>
<dbReference type="GO" id="GO:0003700">
    <property type="term" value="F:DNA-binding transcription factor activity"/>
    <property type="evidence" value="ECO:0007669"/>
    <property type="project" value="InterPro"/>
</dbReference>
<dbReference type="Gene3D" id="3.20.80.10">
    <property type="entry name" value="Regulatory factor, effector binding domain"/>
    <property type="match status" value="1"/>
</dbReference>
<keyword evidence="4" id="KW-0804">Transcription</keyword>
<dbReference type="PROSITE" id="PS50937">
    <property type="entry name" value="HTH_MERR_2"/>
    <property type="match status" value="1"/>
</dbReference>
<evidence type="ECO:0000256" key="2">
    <source>
        <dbReference type="ARBA" id="ARBA00023015"/>
    </source>
</evidence>
<dbReference type="OrthoDB" id="104532at2157"/>